<dbReference type="OrthoDB" id="1046782at2759"/>
<keyword evidence="1" id="KW-0732">Signal</keyword>
<organism evidence="2 3">
    <name type="scientific">Cloeon dipterum</name>
    <dbReference type="NCBI Taxonomy" id="197152"/>
    <lineage>
        <taxon>Eukaryota</taxon>
        <taxon>Metazoa</taxon>
        <taxon>Ecdysozoa</taxon>
        <taxon>Arthropoda</taxon>
        <taxon>Hexapoda</taxon>
        <taxon>Insecta</taxon>
        <taxon>Pterygota</taxon>
        <taxon>Palaeoptera</taxon>
        <taxon>Ephemeroptera</taxon>
        <taxon>Pisciforma</taxon>
        <taxon>Baetidae</taxon>
        <taxon>Cloeon</taxon>
    </lineage>
</organism>
<dbReference type="SUPFAM" id="SSF51695">
    <property type="entry name" value="PLC-like phosphodiesterases"/>
    <property type="match status" value="1"/>
</dbReference>
<dbReference type="InterPro" id="IPR017946">
    <property type="entry name" value="PLC-like_Pdiesterase_TIM-brl"/>
</dbReference>
<dbReference type="Gene3D" id="3.20.20.190">
    <property type="entry name" value="Phosphatidylinositol (PI) phosphodiesterase"/>
    <property type="match status" value="1"/>
</dbReference>
<feature type="chain" id="PRO_5035858404" description="Phosphatidylinositol-specific phospholipase C X domain-containing protein" evidence="1">
    <location>
        <begin position="26"/>
        <end position="472"/>
    </location>
</feature>
<dbReference type="GO" id="GO:0006629">
    <property type="term" value="P:lipid metabolic process"/>
    <property type="evidence" value="ECO:0007669"/>
    <property type="project" value="InterPro"/>
</dbReference>
<comment type="caution">
    <text evidence="2">The sequence shown here is derived from an EMBL/GenBank/DDBJ whole genome shotgun (WGS) entry which is preliminary data.</text>
</comment>
<dbReference type="GO" id="GO:0008081">
    <property type="term" value="F:phosphoric diester hydrolase activity"/>
    <property type="evidence" value="ECO:0007669"/>
    <property type="project" value="InterPro"/>
</dbReference>
<evidence type="ECO:0000256" key="1">
    <source>
        <dbReference type="SAM" id="SignalP"/>
    </source>
</evidence>
<dbReference type="PROSITE" id="PS50007">
    <property type="entry name" value="PIPLC_X_DOMAIN"/>
    <property type="match status" value="1"/>
</dbReference>
<dbReference type="Proteomes" id="UP000494165">
    <property type="component" value="Unassembled WGS sequence"/>
</dbReference>
<name>A0A8S1CTE9_9INSE</name>
<sequence length="472" mass="54547">MPLTLTEFLVLLAALTTALFHSSVSDELPWDDCHVFITVGSYWYKSIKNDGLKGLQTRHLELNWEPTLCGGNLYSVFLFSEDPTNESFNQTESFLDSVVCNQHPRNFYRTNATLGRPKLPGGWDKETILRNEQNNATTMPTPGNHCLPYWIAALSRNGSLLASDCLKIRPTWMGDMKSQIEGARVSKLMIPGTHNSGCYYGKDIGSRGDVIYRFTRTQDEDIWEQLVWGARYLDLRVGYYERKNEQFWINHARERITELRPVLQDVARFMRMSPNEVVIVDFHRFPVGFSGKFQKYAVRHRWLANLINEELGSMATQCVFMSSPRLSDLWHSGKRLMVYHAKRHEVHVNWNDDWLCAPLLQAWGNQQNATGLGNYIEEAMQRYSGRPLPWSIMAELTPKYSDAILRPQRGLRMMADDVNRGITNLFRHKWWKDANIVATDFLLGNKIIDVAIEANEKRYPKYASKSYLPNGY</sequence>
<dbReference type="AlphaFoldDB" id="A0A8S1CTE9"/>
<evidence type="ECO:0000313" key="2">
    <source>
        <dbReference type="EMBL" id="CAB3371354.1"/>
    </source>
</evidence>
<dbReference type="InterPro" id="IPR051057">
    <property type="entry name" value="PI-PLC_domain"/>
</dbReference>
<dbReference type="PANTHER" id="PTHR13593:SF103">
    <property type="entry name" value="RE10370P"/>
    <property type="match status" value="1"/>
</dbReference>
<accession>A0A8S1CTE9</accession>
<gene>
    <name evidence="2" type="ORF">CLODIP_2_CD05906</name>
</gene>
<proteinExistence type="predicted"/>
<reference evidence="2 3" key="1">
    <citation type="submission" date="2020-04" db="EMBL/GenBank/DDBJ databases">
        <authorList>
            <person name="Alioto T."/>
            <person name="Alioto T."/>
            <person name="Gomez Garrido J."/>
        </authorList>
    </citation>
    <scope>NUCLEOTIDE SEQUENCE [LARGE SCALE GENOMIC DNA]</scope>
</reference>
<dbReference type="EMBL" id="CADEPI010000060">
    <property type="protein sequence ID" value="CAB3371354.1"/>
    <property type="molecule type" value="Genomic_DNA"/>
</dbReference>
<evidence type="ECO:0000313" key="3">
    <source>
        <dbReference type="Proteomes" id="UP000494165"/>
    </source>
</evidence>
<protein>
    <recommendedName>
        <fullName evidence="4">Phosphatidylinositol-specific phospholipase C X domain-containing protein</fullName>
    </recommendedName>
</protein>
<dbReference type="PANTHER" id="PTHR13593">
    <property type="match status" value="1"/>
</dbReference>
<keyword evidence="3" id="KW-1185">Reference proteome</keyword>
<feature type="signal peptide" evidence="1">
    <location>
        <begin position="1"/>
        <end position="25"/>
    </location>
</feature>
<evidence type="ECO:0008006" key="4">
    <source>
        <dbReference type="Google" id="ProtNLM"/>
    </source>
</evidence>